<reference evidence="3" key="1">
    <citation type="journal article" date="2010" name="Stand. Genomic Sci.">
        <title>Complete genome sequence of 'Thermobaculum terrenum' type strain (YNP1).</title>
        <authorList>
            <person name="Kiss H."/>
            <person name="Cleland D."/>
            <person name="Lapidus A."/>
            <person name="Lucas S."/>
            <person name="Glavina Del Rio T."/>
            <person name="Nolan M."/>
            <person name="Tice H."/>
            <person name="Han C."/>
            <person name="Goodwin L."/>
            <person name="Pitluck S."/>
            <person name="Liolios K."/>
            <person name="Ivanova N."/>
            <person name="Mavromatis K."/>
            <person name="Ovchinnikova G."/>
            <person name="Pati A."/>
            <person name="Chen A."/>
            <person name="Palaniappan K."/>
            <person name="Land M."/>
            <person name="Hauser L."/>
            <person name="Chang Y."/>
            <person name="Jeffries C."/>
            <person name="Lu M."/>
            <person name="Brettin T."/>
            <person name="Detter J."/>
            <person name="Goker M."/>
            <person name="Tindall B."/>
            <person name="Beck B."/>
            <person name="McDermott T."/>
            <person name="Woyke T."/>
            <person name="Bristow J."/>
            <person name="Eisen J."/>
            <person name="Markowitz V."/>
            <person name="Hugenholtz P."/>
            <person name="Kyrpides N."/>
            <person name="Klenk H."/>
            <person name="Cheng J."/>
        </authorList>
    </citation>
    <scope>NUCLEOTIDE SEQUENCE [LARGE SCALE GENOMIC DNA]</scope>
    <source>
        <strain evidence="3">ATCC BAA-798 / YNP1</strain>
    </source>
</reference>
<sequence length="342" mass="36622">MATHAQARARSDTTRLQPVGLTGIAAAALFMALCGIYWDVTWHVVYGRDSFWIPPHRVVYAGVALTWLVGVIGALTMRGRDRRVSLGFCIGALGPTIQGIAAPIDNTWHNTIGLDPTVWSPPHLMGIVGGGVGVLGMLLALSPYIRAERGSMLLASLSRAEWVALLLFGGGLSLALFSLGDLDFELDNQDYLLFPLMAGALSTLVLLAAGNYFRRPGAATLVALIYMVFRSLVLIIVWRMGLTDALTPPIFVLAPAVAIDLAQALNPRWGYVLGAVLAGPALLWGEWLYRGLFDTYPWSFLQVFASTTTVAAIATIGGLAGMCIGTMLREGTLTPCLPAPRE</sequence>
<feature type="transmembrane region" description="Helical" evidence="1">
    <location>
        <begin position="124"/>
        <end position="141"/>
    </location>
</feature>
<dbReference type="eggNOG" id="ENOG5031EJV">
    <property type="taxonomic scope" value="Bacteria"/>
</dbReference>
<feature type="transmembrane region" description="Helical" evidence="1">
    <location>
        <begin position="269"/>
        <end position="289"/>
    </location>
</feature>
<evidence type="ECO:0000313" key="3">
    <source>
        <dbReference type="Proteomes" id="UP000000323"/>
    </source>
</evidence>
<protein>
    <submittedName>
        <fullName evidence="2">Uncharacterized protein</fullName>
    </submittedName>
</protein>
<gene>
    <name evidence="2" type="ordered locus">Tter_2299</name>
</gene>
<name>D1CHH7_THET1</name>
<accession>D1CHH7</accession>
<evidence type="ECO:0000256" key="1">
    <source>
        <dbReference type="SAM" id="Phobius"/>
    </source>
</evidence>
<keyword evidence="1" id="KW-0812">Transmembrane</keyword>
<organism evidence="2 3">
    <name type="scientific">Thermobaculum terrenum (strain ATCC BAA-798 / CCMEE 7001 / YNP1)</name>
    <dbReference type="NCBI Taxonomy" id="525904"/>
    <lineage>
        <taxon>Bacteria</taxon>
        <taxon>Bacillati</taxon>
        <taxon>Chloroflexota</taxon>
        <taxon>Chloroflexia</taxon>
        <taxon>Candidatus Thermobaculales</taxon>
        <taxon>Candidatus Thermobaculaceae</taxon>
        <taxon>Thermobaculum</taxon>
    </lineage>
</organism>
<dbReference type="KEGG" id="ttr:Tter_2299"/>
<feature type="transmembrane region" description="Helical" evidence="1">
    <location>
        <begin position="245"/>
        <end position="262"/>
    </location>
</feature>
<keyword evidence="1" id="KW-0472">Membrane</keyword>
<feature type="transmembrane region" description="Helical" evidence="1">
    <location>
        <begin position="84"/>
        <end position="104"/>
    </location>
</feature>
<dbReference type="Proteomes" id="UP000000323">
    <property type="component" value="Chromosome 2"/>
</dbReference>
<dbReference type="EMBL" id="CP001826">
    <property type="protein sequence ID" value="ACZ43198.1"/>
    <property type="molecule type" value="Genomic_DNA"/>
</dbReference>
<feature type="transmembrane region" description="Helical" evidence="1">
    <location>
        <begin position="20"/>
        <end position="38"/>
    </location>
</feature>
<proteinExistence type="predicted"/>
<feature type="transmembrane region" description="Helical" evidence="1">
    <location>
        <begin position="192"/>
        <end position="213"/>
    </location>
</feature>
<feature type="transmembrane region" description="Helical" evidence="1">
    <location>
        <begin position="162"/>
        <end position="180"/>
    </location>
</feature>
<dbReference type="HOGENOM" id="CLU_717318_0_0_0"/>
<evidence type="ECO:0000313" key="2">
    <source>
        <dbReference type="EMBL" id="ACZ43198.1"/>
    </source>
</evidence>
<dbReference type="RefSeq" id="WP_012876229.1">
    <property type="nucleotide sequence ID" value="NC_013526.1"/>
</dbReference>
<dbReference type="AlphaFoldDB" id="D1CHH7"/>
<keyword evidence="3" id="KW-1185">Reference proteome</keyword>
<dbReference type="STRING" id="525904.Tter_2299"/>
<feature type="transmembrane region" description="Helical" evidence="1">
    <location>
        <begin position="301"/>
        <end position="324"/>
    </location>
</feature>
<keyword evidence="1" id="KW-1133">Transmembrane helix</keyword>
<feature type="transmembrane region" description="Helical" evidence="1">
    <location>
        <begin position="220"/>
        <end position="239"/>
    </location>
</feature>
<feature type="transmembrane region" description="Helical" evidence="1">
    <location>
        <begin position="58"/>
        <end position="77"/>
    </location>
</feature>
<dbReference type="OrthoDB" id="919086at2"/>